<evidence type="ECO:0000259" key="2">
    <source>
        <dbReference type="SMART" id="SM00496"/>
    </source>
</evidence>
<dbReference type="InterPro" id="IPR003611">
    <property type="entry name" value="NUMOD3"/>
</dbReference>
<protein>
    <submittedName>
        <fullName evidence="3">NUMOD3 domain-containing DNA-binding protein</fullName>
    </submittedName>
</protein>
<accession>A0AAW6GKF2</accession>
<gene>
    <name evidence="3" type="ORF">POZ24_00805</name>
</gene>
<dbReference type="AlphaFoldDB" id="A0AAW6GKF2"/>
<name>A0AAW6GKF2_BACUN</name>
<evidence type="ECO:0000313" key="4">
    <source>
        <dbReference type="Proteomes" id="UP001213309"/>
    </source>
</evidence>
<organism evidence="3 4">
    <name type="scientific">Bacteroides uniformis</name>
    <dbReference type="NCBI Taxonomy" id="820"/>
    <lineage>
        <taxon>Bacteria</taxon>
        <taxon>Pseudomonadati</taxon>
        <taxon>Bacteroidota</taxon>
        <taxon>Bacteroidia</taxon>
        <taxon>Bacteroidales</taxon>
        <taxon>Bacteroidaceae</taxon>
        <taxon>Bacteroides</taxon>
    </lineage>
</organism>
<dbReference type="Pfam" id="PF07460">
    <property type="entry name" value="NUMOD3"/>
    <property type="match status" value="1"/>
</dbReference>
<dbReference type="SMART" id="SM00496">
    <property type="entry name" value="IENR2"/>
    <property type="match status" value="2"/>
</dbReference>
<proteinExistence type="predicted"/>
<dbReference type="GO" id="GO:0003677">
    <property type="term" value="F:DNA binding"/>
    <property type="evidence" value="ECO:0007669"/>
    <property type="project" value="UniProtKB-KW"/>
</dbReference>
<reference evidence="3" key="1">
    <citation type="submission" date="2022-10" db="EMBL/GenBank/DDBJ databases">
        <title>Human gut microbiome strain richness.</title>
        <authorList>
            <person name="Chen-Liaw A."/>
        </authorList>
    </citation>
    <scope>NUCLEOTIDE SEQUENCE</scope>
    <source>
        <strain evidence="3">1001713st2_A4_1001713B170214_170313</strain>
    </source>
</reference>
<feature type="domain" description="Nuclease associated modular" evidence="2">
    <location>
        <begin position="4"/>
        <end position="20"/>
    </location>
</feature>
<feature type="domain" description="Nuclease associated modular" evidence="2">
    <location>
        <begin position="21"/>
        <end position="37"/>
    </location>
</feature>
<evidence type="ECO:0000256" key="1">
    <source>
        <dbReference type="SAM" id="MobiDB-lite"/>
    </source>
</evidence>
<feature type="region of interest" description="Disordered" evidence="1">
    <location>
        <begin position="1"/>
        <end position="29"/>
    </location>
</feature>
<comment type="caution">
    <text evidence="3">The sequence shown here is derived from an EMBL/GenBank/DDBJ whole genome shotgun (WGS) entry which is preliminary data.</text>
</comment>
<keyword evidence="3" id="KW-0238">DNA-binding</keyword>
<dbReference type="EMBL" id="JAQNSG010000001">
    <property type="protein sequence ID" value="MDC1878557.1"/>
    <property type="molecule type" value="Genomic_DNA"/>
</dbReference>
<dbReference type="RefSeq" id="WP_196072696.1">
    <property type="nucleotide sequence ID" value="NZ_JADPCT010000297.1"/>
</dbReference>
<sequence>MVRKYRNLSEEHKKKIGLGNKGKKRSDEARNKISESLKKYWNGIPYENENKESNIIMNEAK</sequence>
<evidence type="ECO:0000313" key="3">
    <source>
        <dbReference type="EMBL" id="MDC1878557.1"/>
    </source>
</evidence>
<dbReference type="Proteomes" id="UP001213309">
    <property type="component" value="Unassembled WGS sequence"/>
</dbReference>